<comment type="caution">
    <text evidence="6">The sequence shown here is derived from an EMBL/GenBank/DDBJ whole genome shotgun (WGS) entry which is preliminary data.</text>
</comment>
<evidence type="ECO:0000313" key="7">
    <source>
        <dbReference type="Proteomes" id="UP001345219"/>
    </source>
</evidence>
<dbReference type="PANTHER" id="PTHR47926">
    <property type="entry name" value="PENTATRICOPEPTIDE REPEAT-CONTAINING PROTEIN"/>
    <property type="match status" value="1"/>
</dbReference>
<dbReference type="InterPro" id="IPR046848">
    <property type="entry name" value="E_motif"/>
</dbReference>
<dbReference type="GO" id="GO:0008270">
    <property type="term" value="F:zinc ion binding"/>
    <property type="evidence" value="ECO:0007669"/>
    <property type="project" value="InterPro"/>
</dbReference>
<dbReference type="Pfam" id="PF14432">
    <property type="entry name" value="DYW_deaminase"/>
    <property type="match status" value="1"/>
</dbReference>
<feature type="repeat" description="PPR" evidence="4">
    <location>
        <begin position="315"/>
        <end position="349"/>
    </location>
</feature>
<dbReference type="Gene3D" id="1.25.40.10">
    <property type="entry name" value="Tetratricopeptide repeat domain"/>
    <property type="match status" value="4"/>
</dbReference>
<dbReference type="EMBL" id="JAXIOK010000011">
    <property type="protein sequence ID" value="KAK4759554.1"/>
    <property type="molecule type" value="Genomic_DNA"/>
</dbReference>
<evidence type="ECO:0000256" key="2">
    <source>
        <dbReference type="ARBA" id="ARBA00022737"/>
    </source>
</evidence>
<comment type="similarity">
    <text evidence="1">Belongs to the PPR family. PCMP-H subfamily.</text>
</comment>
<dbReference type="Pfam" id="PF20431">
    <property type="entry name" value="E_motif"/>
    <property type="match status" value="1"/>
</dbReference>
<keyword evidence="2" id="KW-0677">Repeat</keyword>
<feature type="repeat" description="PPR" evidence="4">
    <location>
        <begin position="178"/>
        <end position="212"/>
    </location>
</feature>
<keyword evidence="7" id="KW-1185">Reference proteome</keyword>
<dbReference type="GO" id="GO:0016556">
    <property type="term" value="P:mRNA modification"/>
    <property type="evidence" value="ECO:0007669"/>
    <property type="project" value="UniProtKB-ARBA"/>
</dbReference>
<proteinExistence type="inferred from homology"/>
<organism evidence="6 7">
    <name type="scientific">Trapa incisa</name>
    <dbReference type="NCBI Taxonomy" id="236973"/>
    <lineage>
        <taxon>Eukaryota</taxon>
        <taxon>Viridiplantae</taxon>
        <taxon>Streptophyta</taxon>
        <taxon>Embryophyta</taxon>
        <taxon>Tracheophyta</taxon>
        <taxon>Spermatophyta</taxon>
        <taxon>Magnoliopsida</taxon>
        <taxon>eudicotyledons</taxon>
        <taxon>Gunneridae</taxon>
        <taxon>Pentapetalae</taxon>
        <taxon>rosids</taxon>
        <taxon>malvids</taxon>
        <taxon>Myrtales</taxon>
        <taxon>Lythraceae</taxon>
        <taxon>Trapa</taxon>
    </lineage>
</organism>
<name>A0AAN7K6Q2_9MYRT</name>
<dbReference type="SUPFAM" id="SSF48452">
    <property type="entry name" value="TPR-like"/>
    <property type="match status" value="1"/>
</dbReference>
<evidence type="ECO:0000256" key="4">
    <source>
        <dbReference type="PROSITE-ProRule" id="PRU00708"/>
    </source>
</evidence>
<feature type="repeat" description="PPR" evidence="4">
    <location>
        <begin position="419"/>
        <end position="453"/>
    </location>
</feature>
<dbReference type="GO" id="GO:0005737">
    <property type="term" value="C:cytoplasm"/>
    <property type="evidence" value="ECO:0007669"/>
    <property type="project" value="UniProtKB-ARBA"/>
</dbReference>
<dbReference type="Proteomes" id="UP001345219">
    <property type="component" value="Chromosome 17"/>
</dbReference>
<dbReference type="Pfam" id="PF13041">
    <property type="entry name" value="PPR_2"/>
    <property type="match status" value="3"/>
</dbReference>
<comment type="similarity">
    <text evidence="3">Belongs to the PPR family. PCMP-E subfamily.</text>
</comment>
<evidence type="ECO:0000313" key="6">
    <source>
        <dbReference type="EMBL" id="KAK4759554.1"/>
    </source>
</evidence>
<dbReference type="InterPro" id="IPR032867">
    <property type="entry name" value="DYW_dom"/>
</dbReference>
<protein>
    <recommendedName>
        <fullName evidence="5">DYW domain-containing protein</fullName>
    </recommendedName>
</protein>
<sequence length="728" mass="81486">MFFGRAILQDGHPLLMLIESCKTLRQAYQIHAQTVVNGLHIHLYSLSKIFSLFALFGCSESLDHSRLILSRTDVPNVFMWNTMIRAHSRQELHGKAVLLYPSMIAQARALPNHFTFTFVFSSCARLPTPVPGFQIYGHVIKRGLESDTIVMNAFIHFCCGFGDLHSAQKVFEESPVRDLVSFNTMISGLAQGRKPHAALSLFTVMTRSGLMPDHFTFVALSSACSGLNNYRLAKQIHNLVYMYFGFVDCGRSAHLVGSVMDMYLKCGEMEMAEKVFNTLENVKSAAALSCMVSGYARAGKVELARQIFDQVDEKDTVLWTAIISGYSQAGQYTEALSLYKEMEASGIKPDKITMVAVLSACAGLGALTFGQRVYNQCLKKRLYGQDVILITAIVDMYAKCGKIHAALEIFHGVPNYQRTTHLFNAVISGLAQHGHGKIAVLVFEEMEAAKVSPDEITFTGLLYACSHSGLVEEGRSLFKSISQMHGINPQMKHYCCMVDLFGRKGNLDEAYKFIQAMPFEANSVIWRSFLSSCKLYGDVEMGRIASTKLLEMEPDHGARYVLLSNILASTKQWEEAGKVRKVMEERGIQKPSGWSYIELLDGTIHQFPASNYKLHPQKEEIASKLGEVNGRLRAAGYAPSTVDVVFDVDEEEKEMIVSYHSERLALAFGLLNSGPGEVLRIMKNLRICSDCHLVFKLLSRAYKREIIVRDTTRFHHFKNGLCSCKDFW</sequence>
<dbReference type="InterPro" id="IPR002885">
    <property type="entry name" value="PPR_rpt"/>
</dbReference>
<evidence type="ECO:0000259" key="5">
    <source>
        <dbReference type="Pfam" id="PF14432"/>
    </source>
</evidence>
<dbReference type="Pfam" id="PF01535">
    <property type="entry name" value="PPR"/>
    <property type="match status" value="5"/>
</dbReference>
<dbReference type="FunFam" id="1.25.40.10:FF:000277">
    <property type="entry name" value="Pentatricopeptide repeat-containing protein, mitochondrial"/>
    <property type="match status" value="1"/>
</dbReference>
<evidence type="ECO:0000256" key="3">
    <source>
        <dbReference type="ARBA" id="ARBA00061659"/>
    </source>
</evidence>
<accession>A0AAN7K6Q2</accession>
<feature type="domain" description="DYW" evidence="5">
    <location>
        <begin position="636"/>
        <end position="728"/>
    </location>
</feature>
<dbReference type="PANTHER" id="PTHR47926:SF501">
    <property type="entry name" value="DYW DOMAIN-CONTAINING PROTEIN"/>
    <property type="match status" value="1"/>
</dbReference>
<evidence type="ECO:0000256" key="1">
    <source>
        <dbReference type="ARBA" id="ARBA00006643"/>
    </source>
</evidence>
<dbReference type="InterPro" id="IPR011990">
    <property type="entry name" value="TPR-like_helical_dom_sf"/>
</dbReference>
<dbReference type="GO" id="GO:0003723">
    <property type="term" value="F:RNA binding"/>
    <property type="evidence" value="ECO:0007669"/>
    <property type="project" value="InterPro"/>
</dbReference>
<feature type="repeat" description="PPR" evidence="4">
    <location>
        <begin position="284"/>
        <end position="314"/>
    </location>
</feature>
<dbReference type="AlphaFoldDB" id="A0AAN7K6Q2"/>
<dbReference type="PROSITE" id="PS51375">
    <property type="entry name" value="PPR"/>
    <property type="match status" value="5"/>
</dbReference>
<dbReference type="FunFam" id="1.25.40.10:FF:000348">
    <property type="entry name" value="Pentatricopeptide repeat-containing protein chloroplastic"/>
    <property type="match status" value="1"/>
</dbReference>
<dbReference type="NCBIfam" id="TIGR00756">
    <property type="entry name" value="PPR"/>
    <property type="match status" value="4"/>
</dbReference>
<dbReference type="InterPro" id="IPR046960">
    <property type="entry name" value="PPR_At4g14850-like_plant"/>
</dbReference>
<gene>
    <name evidence="6" type="ORF">SAY87_022685</name>
</gene>
<feature type="repeat" description="PPR" evidence="4">
    <location>
        <begin position="454"/>
        <end position="489"/>
    </location>
</feature>
<reference evidence="6 7" key="1">
    <citation type="journal article" date="2023" name="Hortic Res">
        <title>Pangenome of water caltrop reveals structural variations and asymmetric subgenome divergence after allopolyploidization.</title>
        <authorList>
            <person name="Zhang X."/>
            <person name="Chen Y."/>
            <person name="Wang L."/>
            <person name="Yuan Y."/>
            <person name="Fang M."/>
            <person name="Shi L."/>
            <person name="Lu R."/>
            <person name="Comes H.P."/>
            <person name="Ma Y."/>
            <person name="Chen Y."/>
            <person name="Huang G."/>
            <person name="Zhou Y."/>
            <person name="Zheng Z."/>
            <person name="Qiu Y."/>
        </authorList>
    </citation>
    <scope>NUCLEOTIDE SEQUENCE [LARGE SCALE GENOMIC DNA]</scope>
    <source>
        <tissue evidence="6">Roots</tissue>
    </source>
</reference>